<dbReference type="GO" id="GO:0016020">
    <property type="term" value="C:membrane"/>
    <property type="evidence" value="ECO:0007669"/>
    <property type="project" value="InterPro"/>
</dbReference>
<feature type="domain" description="Regulatory protein YycH-like" evidence="1">
    <location>
        <begin position="38"/>
        <end position="244"/>
    </location>
</feature>
<keyword evidence="3" id="KW-1185">Reference proteome</keyword>
<reference evidence="2 3" key="1">
    <citation type="submission" date="2013-03" db="EMBL/GenBank/DDBJ databases">
        <title>Assembly of a new bacterial strain Brevibacillus borstelensis AK1.</title>
        <authorList>
            <person name="Rajan I."/>
            <person name="PoliReddy D."/>
            <person name="Sugumar T."/>
            <person name="Rathinam K."/>
            <person name="Alqarawi S."/>
            <person name="Khalil A.B."/>
            <person name="Sivakumar N."/>
        </authorList>
    </citation>
    <scope>NUCLEOTIDE SEQUENCE [LARGE SCALE GENOMIC DNA]</scope>
    <source>
        <strain evidence="2 3">AK1</strain>
    </source>
</reference>
<dbReference type="STRING" id="1300222.I532_13414"/>
<evidence type="ECO:0000313" key="3">
    <source>
        <dbReference type="Proteomes" id="UP000012081"/>
    </source>
</evidence>
<dbReference type="RefSeq" id="WP_003388815.1">
    <property type="nucleotide sequence ID" value="NZ_APBN01000004.1"/>
</dbReference>
<dbReference type="OrthoDB" id="2388036at2"/>
<dbReference type="InterPro" id="IPR018604">
    <property type="entry name" value="YycI-like"/>
</dbReference>
<evidence type="ECO:0000259" key="1">
    <source>
        <dbReference type="Pfam" id="PF09648"/>
    </source>
</evidence>
<dbReference type="Proteomes" id="UP000012081">
    <property type="component" value="Unassembled WGS sequence"/>
</dbReference>
<dbReference type="AlphaFoldDB" id="M8DGR2"/>
<dbReference type="Gene3D" id="2.40.128.690">
    <property type="entry name" value="YycH protein, domain 3-like"/>
    <property type="match status" value="1"/>
</dbReference>
<sequence>MDWSKTKTILIWAFLLLDVFLGYQVYATRGGYWQNPEASQSEKWEMDDYLRQHNVTLDAEVPSDTPDMTYLNAEYVGIGALELQGMAGIDATLEKMALAARLKPPIAINGQITPNELLRQIGPRMMYSDQYTADLYQSNQGRLLYWQVYDKVPIFIAPLEVYLADGSILGYRQTYLNIRSQGTSRPIISAYKAIRSLVEKQVIHPGERIENVTLGYYGSYDAEIQGLAPVWRIIHDGKQHFVNGFTGAQERPLVTNYFPGK</sequence>
<protein>
    <recommendedName>
        <fullName evidence="1">Regulatory protein YycH-like domain-containing protein</fullName>
    </recommendedName>
</protein>
<name>M8DGR2_9BACL</name>
<organism evidence="2 3">
    <name type="scientific">Brevibacillus borstelensis AK1</name>
    <dbReference type="NCBI Taxonomy" id="1300222"/>
    <lineage>
        <taxon>Bacteria</taxon>
        <taxon>Bacillati</taxon>
        <taxon>Bacillota</taxon>
        <taxon>Bacilli</taxon>
        <taxon>Bacillales</taxon>
        <taxon>Paenibacillaceae</taxon>
        <taxon>Brevibacillus</taxon>
    </lineage>
</organism>
<proteinExistence type="predicted"/>
<dbReference type="EMBL" id="APBN01000004">
    <property type="protein sequence ID" value="EMT52658.1"/>
    <property type="molecule type" value="Genomic_DNA"/>
</dbReference>
<dbReference type="Pfam" id="PF09648">
    <property type="entry name" value="YycI"/>
    <property type="match status" value="1"/>
</dbReference>
<dbReference type="PATRIC" id="fig|1300222.3.peg.2806"/>
<evidence type="ECO:0000313" key="2">
    <source>
        <dbReference type="EMBL" id="EMT52658.1"/>
    </source>
</evidence>
<accession>M8DGR2</accession>
<comment type="caution">
    <text evidence="2">The sequence shown here is derived from an EMBL/GenBank/DDBJ whole genome shotgun (WGS) entry which is preliminary data.</text>
</comment>
<gene>
    <name evidence="2" type="ORF">I532_13414</name>
</gene>